<keyword evidence="7" id="KW-0031">Aminopeptidase</keyword>
<evidence type="ECO:0000259" key="4">
    <source>
        <dbReference type="Pfam" id="PF00557"/>
    </source>
</evidence>
<dbReference type="InterPro" id="IPR033740">
    <property type="entry name" value="Pept_M24B"/>
</dbReference>
<feature type="domain" description="Peptidase M24 C-terminal" evidence="6">
    <location>
        <begin position="616"/>
        <end position="674"/>
    </location>
</feature>
<dbReference type="GO" id="GO:0046872">
    <property type="term" value="F:metal ion binding"/>
    <property type="evidence" value="ECO:0007669"/>
    <property type="project" value="UniProtKB-KW"/>
</dbReference>
<reference evidence="7" key="2">
    <citation type="submission" date="2020-09" db="EMBL/GenBank/DDBJ databases">
        <authorList>
            <person name="Sun Q."/>
            <person name="Kim S."/>
        </authorList>
    </citation>
    <scope>NUCLEOTIDE SEQUENCE</scope>
    <source>
        <strain evidence="7">KCTC 42651</strain>
    </source>
</reference>
<keyword evidence="3" id="KW-0378">Hydrolase</keyword>
<accession>A0A918XVU4</accession>
<sequence>MTAPDSTAAQPAAAPQADDELARLMAGAGIAGSPADLRATLSRIAASPDPYPADAWLGLVAPDAAPETADALTALRDALRPAEPAADPSRLERLRAALHEAGVDGLILPRADEHQGEYIPPSAERLAWLTGFTGSAGTVVVLPERAALFVDGRYTLQAGRQVDTGRWEIRHLIRTPAAAYIGEHLAGRRLGYDPRLHSVNAAKRLHDAVRQAGGTLMALEDNPVDRVWSDRPPAPLGRVEALPAEISGVTAAAKRALVAGILAERDAGVAVLNQPESIAWLLNIRGRDVPYTPLPLCYATVARDGSVELFLDPAKCDAATRAALGNQVSLRPFEAIGQALDDLGEAGATVSLDPDTASEWLHQRLAEAGATVVTGEDPCIRPRARKNPVEIAGTRAAHVRDAAAVARFLKWIDDSTAAGRVTELAAAEALERFRSVGERWRGPSFATISGAGPNGAIVHYRVTAETDRPLESGSLYLIDSGAQYLDGTTDITRTVAIGTPTQEMRERFTLVLKGHIAIATARFPAGTTGSQLDALARQFLWKEGLDFDHGTGHGVGSFLGVHEGPQRISSAGKAVIEAGMILSNEPGYYKPDGYGIRIENLLLTVESEPAQDTGRPMLAFETLTFAPIDRRLIEPALLSFEERAWIDAYHATVRRRVAPALDAAEREWLETATALLDA</sequence>
<dbReference type="InterPro" id="IPR000587">
    <property type="entry name" value="Creatinase_N"/>
</dbReference>
<dbReference type="Pfam" id="PF00557">
    <property type="entry name" value="Peptidase_M24"/>
    <property type="match status" value="1"/>
</dbReference>
<dbReference type="Proteomes" id="UP000630353">
    <property type="component" value="Unassembled WGS sequence"/>
</dbReference>
<dbReference type="GO" id="GO:0070006">
    <property type="term" value="F:metalloaminopeptidase activity"/>
    <property type="evidence" value="ECO:0007669"/>
    <property type="project" value="InterPro"/>
</dbReference>
<dbReference type="RefSeq" id="WP_189992730.1">
    <property type="nucleotide sequence ID" value="NZ_BMZS01000009.1"/>
</dbReference>
<dbReference type="Pfam" id="PF16189">
    <property type="entry name" value="Creatinase_N_2"/>
    <property type="match status" value="1"/>
</dbReference>
<evidence type="ECO:0000259" key="6">
    <source>
        <dbReference type="Pfam" id="PF16188"/>
    </source>
</evidence>
<gene>
    <name evidence="7" type="ORF">GCM10017083_38940</name>
</gene>
<evidence type="ECO:0000313" key="8">
    <source>
        <dbReference type="Proteomes" id="UP000630353"/>
    </source>
</evidence>
<comment type="caution">
    <text evidence="7">The sequence shown here is derived from an EMBL/GenBank/DDBJ whole genome shotgun (WGS) entry which is preliminary data.</text>
</comment>
<proteinExistence type="inferred from homology"/>
<dbReference type="SUPFAM" id="SSF55920">
    <property type="entry name" value="Creatinase/aminopeptidase"/>
    <property type="match status" value="1"/>
</dbReference>
<dbReference type="AlphaFoldDB" id="A0A918XVU4"/>
<organism evidence="7 8">
    <name type="scientific">Thalassobaculum fulvum</name>
    <dbReference type="NCBI Taxonomy" id="1633335"/>
    <lineage>
        <taxon>Bacteria</taxon>
        <taxon>Pseudomonadati</taxon>
        <taxon>Pseudomonadota</taxon>
        <taxon>Alphaproteobacteria</taxon>
        <taxon>Rhodospirillales</taxon>
        <taxon>Thalassobaculaceae</taxon>
        <taxon>Thalassobaculum</taxon>
    </lineage>
</organism>
<dbReference type="Pfam" id="PF01321">
    <property type="entry name" value="Creatinase_N"/>
    <property type="match status" value="1"/>
</dbReference>
<dbReference type="InterPro" id="IPR032416">
    <property type="entry name" value="Peptidase_M24_C"/>
</dbReference>
<dbReference type="InterPro" id="IPR000994">
    <property type="entry name" value="Pept_M24"/>
</dbReference>
<dbReference type="EMBL" id="BMZS01000009">
    <property type="protein sequence ID" value="GHD57436.1"/>
    <property type="molecule type" value="Genomic_DNA"/>
</dbReference>
<evidence type="ECO:0000256" key="3">
    <source>
        <dbReference type="ARBA" id="ARBA00022801"/>
    </source>
</evidence>
<evidence type="ECO:0000256" key="2">
    <source>
        <dbReference type="ARBA" id="ARBA00022723"/>
    </source>
</evidence>
<dbReference type="Gene3D" id="3.40.350.10">
    <property type="entry name" value="Creatinase/prolidase N-terminal domain"/>
    <property type="match status" value="2"/>
</dbReference>
<feature type="domain" description="Peptidase M24" evidence="4">
    <location>
        <begin position="394"/>
        <end position="604"/>
    </location>
</feature>
<dbReference type="InterPro" id="IPR036005">
    <property type="entry name" value="Creatinase/aminopeptidase-like"/>
</dbReference>
<dbReference type="SUPFAM" id="SSF53092">
    <property type="entry name" value="Creatinase/prolidase N-terminal domain"/>
    <property type="match status" value="1"/>
</dbReference>
<dbReference type="PANTHER" id="PTHR43763">
    <property type="entry name" value="XAA-PRO AMINOPEPTIDASE 1"/>
    <property type="match status" value="1"/>
</dbReference>
<reference evidence="7" key="1">
    <citation type="journal article" date="2014" name="Int. J. Syst. Evol. Microbiol.">
        <title>Complete genome sequence of Corynebacterium casei LMG S-19264T (=DSM 44701T), isolated from a smear-ripened cheese.</title>
        <authorList>
            <consortium name="US DOE Joint Genome Institute (JGI-PGF)"/>
            <person name="Walter F."/>
            <person name="Albersmeier A."/>
            <person name="Kalinowski J."/>
            <person name="Ruckert C."/>
        </authorList>
    </citation>
    <scope>NUCLEOTIDE SEQUENCE</scope>
    <source>
        <strain evidence="7">KCTC 42651</strain>
    </source>
</reference>
<dbReference type="Pfam" id="PF16188">
    <property type="entry name" value="Peptidase_M24_C"/>
    <property type="match status" value="1"/>
</dbReference>
<dbReference type="Gene3D" id="3.90.230.10">
    <property type="entry name" value="Creatinase/methionine aminopeptidase superfamily"/>
    <property type="match status" value="1"/>
</dbReference>
<comment type="similarity">
    <text evidence="1">Belongs to the peptidase M24B family.</text>
</comment>
<dbReference type="PANTHER" id="PTHR43763:SF6">
    <property type="entry name" value="XAA-PRO AMINOPEPTIDASE 1"/>
    <property type="match status" value="1"/>
</dbReference>
<dbReference type="InterPro" id="IPR029149">
    <property type="entry name" value="Creatin/AminoP/Spt16_N"/>
</dbReference>
<evidence type="ECO:0000256" key="1">
    <source>
        <dbReference type="ARBA" id="ARBA00008766"/>
    </source>
</evidence>
<keyword evidence="7" id="KW-0645">Protease</keyword>
<dbReference type="GO" id="GO:0005737">
    <property type="term" value="C:cytoplasm"/>
    <property type="evidence" value="ECO:0007669"/>
    <property type="project" value="UniProtKB-ARBA"/>
</dbReference>
<evidence type="ECO:0000259" key="5">
    <source>
        <dbReference type="Pfam" id="PF01321"/>
    </source>
</evidence>
<evidence type="ECO:0000313" key="7">
    <source>
        <dbReference type="EMBL" id="GHD57436.1"/>
    </source>
</evidence>
<dbReference type="InterPro" id="IPR050422">
    <property type="entry name" value="X-Pro_aminopeptidase_P"/>
</dbReference>
<protein>
    <submittedName>
        <fullName evidence="7">Xaa-Pro aminopeptidase</fullName>
    </submittedName>
</protein>
<keyword evidence="8" id="KW-1185">Reference proteome</keyword>
<dbReference type="FunFam" id="3.90.230.10:FF:000009">
    <property type="entry name" value="xaa-Pro aminopeptidase 2"/>
    <property type="match status" value="1"/>
</dbReference>
<dbReference type="CDD" id="cd01085">
    <property type="entry name" value="APP"/>
    <property type="match status" value="1"/>
</dbReference>
<name>A0A918XVU4_9PROT</name>
<feature type="domain" description="Creatinase N-terminal" evidence="5">
    <location>
        <begin position="90"/>
        <end position="211"/>
    </location>
</feature>
<keyword evidence="2" id="KW-0479">Metal-binding</keyword>